<sequence>MQSDIGNPLSGRASHRSAFTLVELLVAIAIIGILLALLLPAVQQVRATARRTQCRNHLRQIGLAFHNHESQYGRFPSNGWGFLWVGDPDRGTDENQPGGWIYNLLPFVEQSALRDMGKGQTGTDRLAALGDLTEQPLPLFKCPARPAPQEGVHNPLLPPNNAEWRVIVARTDYAVNEGDFITDTLMGPSTLEEGDSGSYAWRDTTNATGICFQRSRVRFADIRDGASNTYLVGEKYVSRLHYQDEGDPGYDQSMYGGVDLDLNRWTIAPPEPDGEPVGIDAARQFGSAHPDGCHFVMCDGSVRQVSYSVDAEVHRSLGNRRDGLPLGGQP</sequence>
<evidence type="ECO:0000259" key="2">
    <source>
        <dbReference type="Pfam" id="PF07596"/>
    </source>
</evidence>
<dbReference type="EMBL" id="CP036275">
    <property type="protein sequence ID" value="QDU38346.1"/>
    <property type="molecule type" value="Genomic_DNA"/>
</dbReference>
<dbReference type="Pfam" id="PF07963">
    <property type="entry name" value="N_methyl"/>
    <property type="match status" value="1"/>
</dbReference>
<keyword evidence="1" id="KW-0812">Transmembrane</keyword>
<feature type="domain" description="DUF1559" evidence="2">
    <location>
        <begin position="43"/>
        <end position="312"/>
    </location>
</feature>
<dbReference type="PANTHER" id="PTHR30093:SF2">
    <property type="entry name" value="TYPE II SECRETION SYSTEM PROTEIN H"/>
    <property type="match status" value="1"/>
</dbReference>
<evidence type="ECO:0000313" key="4">
    <source>
        <dbReference type="Proteomes" id="UP000320496"/>
    </source>
</evidence>
<dbReference type="InterPro" id="IPR011453">
    <property type="entry name" value="DUF1559"/>
</dbReference>
<proteinExistence type="predicted"/>
<dbReference type="NCBIfam" id="TIGR02532">
    <property type="entry name" value="IV_pilin_GFxxxE"/>
    <property type="match status" value="1"/>
</dbReference>
<dbReference type="Gene3D" id="3.30.700.10">
    <property type="entry name" value="Glycoprotein, Type 4 Pilin"/>
    <property type="match status" value="1"/>
</dbReference>
<protein>
    <recommendedName>
        <fullName evidence="2">DUF1559 domain-containing protein</fullName>
    </recommendedName>
</protein>
<evidence type="ECO:0000313" key="3">
    <source>
        <dbReference type="EMBL" id="QDU38346.1"/>
    </source>
</evidence>
<dbReference type="RefSeq" id="WP_145373365.1">
    <property type="nucleotide sequence ID" value="NZ_CP036275.1"/>
</dbReference>
<reference evidence="3 4" key="1">
    <citation type="submission" date="2019-02" db="EMBL/GenBank/DDBJ databases">
        <title>Deep-cultivation of Planctomycetes and their phenomic and genomic characterization uncovers novel biology.</title>
        <authorList>
            <person name="Wiegand S."/>
            <person name="Jogler M."/>
            <person name="Boedeker C."/>
            <person name="Pinto D."/>
            <person name="Vollmers J."/>
            <person name="Rivas-Marin E."/>
            <person name="Kohn T."/>
            <person name="Peeters S.H."/>
            <person name="Heuer A."/>
            <person name="Rast P."/>
            <person name="Oberbeckmann S."/>
            <person name="Bunk B."/>
            <person name="Jeske O."/>
            <person name="Meyerdierks A."/>
            <person name="Storesund J.E."/>
            <person name="Kallscheuer N."/>
            <person name="Luecker S."/>
            <person name="Lage O.M."/>
            <person name="Pohl T."/>
            <person name="Merkel B.J."/>
            <person name="Hornburger P."/>
            <person name="Mueller R.-W."/>
            <person name="Bruemmer F."/>
            <person name="Labrenz M."/>
            <person name="Spormann A.M."/>
            <person name="Op den Camp H."/>
            <person name="Overmann J."/>
            <person name="Amann R."/>
            <person name="Jetten M.S.M."/>
            <person name="Mascher T."/>
            <person name="Medema M.H."/>
            <person name="Devos D.P."/>
            <person name="Kaster A.-K."/>
            <person name="Ovreas L."/>
            <person name="Rohde M."/>
            <person name="Galperin M.Y."/>
            <person name="Jogler C."/>
        </authorList>
    </citation>
    <scope>NUCLEOTIDE SEQUENCE [LARGE SCALE GENOMIC DNA]</scope>
    <source>
        <strain evidence="3 4">Mal4</strain>
    </source>
</reference>
<dbReference type="Proteomes" id="UP000320496">
    <property type="component" value="Chromosome"/>
</dbReference>
<name>A0A517Z779_9PLAN</name>
<gene>
    <name evidence="3" type="ORF">Mal4_26730</name>
</gene>
<keyword evidence="4" id="KW-1185">Reference proteome</keyword>
<evidence type="ECO:0000256" key="1">
    <source>
        <dbReference type="SAM" id="Phobius"/>
    </source>
</evidence>
<dbReference type="Pfam" id="PF07596">
    <property type="entry name" value="SBP_bac_10"/>
    <property type="match status" value="1"/>
</dbReference>
<dbReference type="KEGG" id="mri:Mal4_26730"/>
<dbReference type="SUPFAM" id="SSF54523">
    <property type="entry name" value="Pili subunits"/>
    <property type="match status" value="1"/>
</dbReference>
<dbReference type="NCBIfam" id="TIGR04294">
    <property type="entry name" value="pre_pil_HX9DG"/>
    <property type="match status" value="1"/>
</dbReference>
<keyword evidence="1" id="KW-0472">Membrane</keyword>
<organism evidence="3 4">
    <name type="scientific">Maioricimonas rarisocia</name>
    <dbReference type="NCBI Taxonomy" id="2528026"/>
    <lineage>
        <taxon>Bacteria</taxon>
        <taxon>Pseudomonadati</taxon>
        <taxon>Planctomycetota</taxon>
        <taxon>Planctomycetia</taxon>
        <taxon>Planctomycetales</taxon>
        <taxon>Planctomycetaceae</taxon>
        <taxon>Maioricimonas</taxon>
    </lineage>
</organism>
<dbReference type="InterPro" id="IPR045584">
    <property type="entry name" value="Pilin-like"/>
</dbReference>
<dbReference type="InterPro" id="IPR012902">
    <property type="entry name" value="N_methyl_site"/>
</dbReference>
<feature type="transmembrane region" description="Helical" evidence="1">
    <location>
        <begin position="21"/>
        <end position="42"/>
    </location>
</feature>
<dbReference type="AlphaFoldDB" id="A0A517Z779"/>
<keyword evidence="1" id="KW-1133">Transmembrane helix</keyword>
<accession>A0A517Z779</accession>
<dbReference type="InterPro" id="IPR027558">
    <property type="entry name" value="Pre_pil_HX9DG_C"/>
</dbReference>
<dbReference type="OrthoDB" id="255848at2"/>
<dbReference type="PANTHER" id="PTHR30093">
    <property type="entry name" value="GENERAL SECRETION PATHWAY PROTEIN G"/>
    <property type="match status" value="1"/>
</dbReference>